<protein>
    <submittedName>
        <fullName evidence="3">ML domain-containing protein</fullName>
    </submittedName>
</protein>
<accession>A0A0N5C6G5</accession>
<dbReference type="Proteomes" id="UP000046392">
    <property type="component" value="Unplaced"/>
</dbReference>
<feature type="compositionally biased region" description="Polar residues" evidence="1">
    <location>
        <begin position="26"/>
        <end position="36"/>
    </location>
</feature>
<sequence>MKAVRSKMNQMIMENQKKKKLAVEGSHSTPEQTPRDQLNIKVGDPVAVFFPKKNKFEACWKTDYIVVNITNDEGESLKIYCKKKNKSKGRPLVRSINEVK</sequence>
<evidence type="ECO:0000313" key="3">
    <source>
        <dbReference type="WBParaSite" id="SPAL_0001353225.1"/>
    </source>
</evidence>
<reference evidence="3" key="1">
    <citation type="submission" date="2017-02" db="UniProtKB">
        <authorList>
            <consortium name="WormBaseParasite"/>
        </authorList>
    </citation>
    <scope>IDENTIFICATION</scope>
</reference>
<organism evidence="2 3">
    <name type="scientific">Strongyloides papillosus</name>
    <name type="common">Intestinal threadworm</name>
    <dbReference type="NCBI Taxonomy" id="174720"/>
    <lineage>
        <taxon>Eukaryota</taxon>
        <taxon>Metazoa</taxon>
        <taxon>Ecdysozoa</taxon>
        <taxon>Nematoda</taxon>
        <taxon>Chromadorea</taxon>
        <taxon>Rhabditida</taxon>
        <taxon>Tylenchina</taxon>
        <taxon>Panagrolaimomorpha</taxon>
        <taxon>Strongyloidoidea</taxon>
        <taxon>Strongyloididae</taxon>
        <taxon>Strongyloides</taxon>
    </lineage>
</organism>
<name>A0A0N5C6G5_STREA</name>
<proteinExistence type="predicted"/>
<evidence type="ECO:0000256" key="1">
    <source>
        <dbReference type="SAM" id="MobiDB-lite"/>
    </source>
</evidence>
<dbReference type="AlphaFoldDB" id="A0A0N5C6G5"/>
<dbReference type="WBParaSite" id="SPAL_0001353225.1">
    <property type="protein sequence ID" value="SPAL_0001353225.1"/>
    <property type="gene ID" value="SPAL_0001353225"/>
</dbReference>
<feature type="region of interest" description="Disordered" evidence="1">
    <location>
        <begin position="1"/>
        <end position="38"/>
    </location>
</feature>
<evidence type="ECO:0000313" key="2">
    <source>
        <dbReference type="Proteomes" id="UP000046392"/>
    </source>
</evidence>
<keyword evidence="2" id="KW-1185">Reference proteome</keyword>